<accession>W1NYE9</accession>
<dbReference type="HOGENOM" id="CLU_2430041_0_0_1"/>
<dbReference type="AlphaFoldDB" id="W1NYE9"/>
<dbReference type="Proteomes" id="UP000017836">
    <property type="component" value="Unassembled WGS sequence"/>
</dbReference>
<reference evidence="2" key="1">
    <citation type="journal article" date="2013" name="Science">
        <title>The Amborella genome and the evolution of flowering plants.</title>
        <authorList>
            <consortium name="Amborella Genome Project"/>
        </authorList>
    </citation>
    <scope>NUCLEOTIDE SEQUENCE [LARGE SCALE GENOMIC DNA]</scope>
</reference>
<name>W1NYE9_AMBTC</name>
<organism evidence="1 2">
    <name type="scientific">Amborella trichopoda</name>
    <dbReference type="NCBI Taxonomy" id="13333"/>
    <lineage>
        <taxon>Eukaryota</taxon>
        <taxon>Viridiplantae</taxon>
        <taxon>Streptophyta</taxon>
        <taxon>Embryophyta</taxon>
        <taxon>Tracheophyta</taxon>
        <taxon>Spermatophyta</taxon>
        <taxon>Magnoliopsida</taxon>
        <taxon>Amborellales</taxon>
        <taxon>Amborellaceae</taxon>
        <taxon>Amborella</taxon>
    </lineage>
</organism>
<dbReference type="Gramene" id="ERN00326">
    <property type="protein sequence ID" value="ERN00326"/>
    <property type="gene ID" value="AMTR_s00980p00010200"/>
</dbReference>
<protein>
    <submittedName>
        <fullName evidence="1">Uncharacterized protein</fullName>
    </submittedName>
</protein>
<keyword evidence="2" id="KW-1185">Reference proteome</keyword>
<evidence type="ECO:0000313" key="1">
    <source>
        <dbReference type="EMBL" id="ERN00326.1"/>
    </source>
</evidence>
<evidence type="ECO:0000313" key="2">
    <source>
        <dbReference type="Proteomes" id="UP000017836"/>
    </source>
</evidence>
<gene>
    <name evidence="1" type="ORF">AMTR_s00980p00010200</name>
</gene>
<dbReference type="EMBL" id="KI394912">
    <property type="protein sequence ID" value="ERN00326.1"/>
    <property type="molecule type" value="Genomic_DNA"/>
</dbReference>
<sequence length="91" mass="9898">MAYRIFKQLMSKQLDVTVTSAEITGAGQQLGRDLIDVLSDTDSEHNSACELVHGDNIENAGHEQLDETKEFDGDDVHADTCGNLDIHAAIV</sequence>
<proteinExistence type="predicted"/>